<gene>
    <name evidence="5" type="ORF">AXK60_16365</name>
    <name evidence="4" type="ORF">AXK61_20370</name>
</gene>
<organism evidence="5 6">
    <name type="scientific">Tsukamurella pseudospumae</name>
    <dbReference type="NCBI Taxonomy" id="239498"/>
    <lineage>
        <taxon>Bacteria</taxon>
        <taxon>Bacillati</taxon>
        <taxon>Actinomycetota</taxon>
        <taxon>Actinomycetes</taxon>
        <taxon>Mycobacteriales</taxon>
        <taxon>Tsukamurellaceae</taxon>
        <taxon>Tsukamurella</taxon>
    </lineage>
</organism>
<dbReference type="InterPro" id="IPR009057">
    <property type="entry name" value="Homeodomain-like_sf"/>
</dbReference>
<evidence type="ECO:0000256" key="2">
    <source>
        <dbReference type="PROSITE-ProRule" id="PRU00335"/>
    </source>
</evidence>
<feature type="DNA-binding region" description="H-T-H motif" evidence="2">
    <location>
        <begin position="32"/>
        <end position="51"/>
    </location>
</feature>
<dbReference type="Gene3D" id="1.10.357.10">
    <property type="entry name" value="Tetracycline Repressor, domain 2"/>
    <property type="match status" value="1"/>
</dbReference>
<dbReference type="AlphaFoldDB" id="A0A137ZYX1"/>
<dbReference type="SUPFAM" id="SSF46689">
    <property type="entry name" value="Homeodomain-like"/>
    <property type="match status" value="1"/>
</dbReference>
<evidence type="ECO:0000313" key="6">
    <source>
        <dbReference type="Proteomes" id="UP000070258"/>
    </source>
</evidence>
<dbReference type="EMBL" id="LSRF01000058">
    <property type="protein sequence ID" value="KXP03401.1"/>
    <property type="molecule type" value="Genomic_DNA"/>
</dbReference>
<reference evidence="6" key="1">
    <citation type="submission" date="2016-02" db="EMBL/GenBank/DDBJ databases">
        <authorList>
            <person name="Wen L."/>
            <person name="He K."/>
            <person name="Yang H."/>
        </authorList>
    </citation>
    <scope>NUCLEOTIDE SEQUENCE [LARGE SCALE GENOMIC DNA]</scope>
    <source>
        <strain evidence="6">JCM 15929</strain>
    </source>
</reference>
<accession>A0A137ZYX1</accession>
<evidence type="ECO:0000313" key="4">
    <source>
        <dbReference type="EMBL" id="KXO97928.1"/>
    </source>
</evidence>
<dbReference type="PROSITE" id="PS50977">
    <property type="entry name" value="HTH_TETR_2"/>
    <property type="match status" value="1"/>
</dbReference>
<evidence type="ECO:0000313" key="7">
    <source>
        <dbReference type="Proteomes" id="UP000070409"/>
    </source>
</evidence>
<dbReference type="Proteomes" id="UP000070258">
    <property type="component" value="Unassembled WGS sequence"/>
</dbReference>
<dbReference type="Proteomes" id="UP000070409">
    <property type="component" value="Unassembled WGS sequence"/>
</dbReference>
<feature type="domain" description="HTH tetR-type" evidence="3">
    <location>
        <begin position="9"/>
        <end position="69"/>
    </location>
</feature>
<evidence type="ECO:0000259" key="3">
    <source>
        <dbReference type="PROSITE" id="PS50977"/>
    </source>
</evidence>
<dbReference type="RefSeq" id="WP_068574145.1">
    <property type="nucleotide sequence ID" value="NZ_LSRE01000014.1"/>
</dbReference>
<dbReference type="EMBL" id="LSRE01000014">
    <property type="protein sequence ID" value="KXO97928.1"/>
    <property type="molecule type" value="Genomic_DNA"/>
</dbReference>
<reference evidence="4 7" key="2">
    <citation type="submission" date="2016-02" db="EMBL/GenBank/DDBJ databases">
        <authorList>
            <person name="Teng J.L."/>
            <person name="Tang Y."/>
            <person name="Huang Y."/>
            <person name="Guo F."/>
            <person name="Wei W."/>
            <person name="Chen J.H."/>
            <person name="Wong S.Y."/>
            <person name="Lau S.K."/>
            <person name="Woo P.C."/>
        </authorList>
    </citation>
    <scope>NUCLEOTIDE SEQUENCE [LARGE SCALE GENOMIC DNA]</scope>
    <source>
        <strain evidence="4 7">JCM 13375</strain>
    </source>
</reference>
<keyword evidence="1 2" id="KW-0238">DNA-binding</keyword>
<proteinExistence type="predicted"/>
<reference evidence="5" key="3">
    <citation type="submission" date="2016-02" db="EMBL/GenBank/DDBJ databases">
        <authorList>
            <person name="Teng J.L."/>
            <person name="Yang Y."/>
            <person name="Huang Y."/>
            <person name="Guo F."/>
            <person name="Wei W."/>
            <person name="Chen J.H."/>
            <person name="Wong S.Y."/>
            <person name="Lau S.K."/>
            <person name="Woo P.C."/>
        </authorList>
    </citation>
    <scope>NUCLEOTIDE SEQUENCE</scope>
    <source>
        <strain evidence="5">JCM 15929</strain>
    </source>
</reference>
<evidence type="ECO:0000313" key="5">
    <source>
        <dbReference type="EMBL" id="KXP03401.1"/>
    </source>
</evidence>
<comment type="caution">
    <text evidence="5">The sequence shown here is derived from an EMBL/GenBank/DDBJ whole genome shotgun (WGS) entry which is preliminary data.</text>
</comment>
<dbReference type="GO" id="GO:0003677">
    <property type="term" value="F:DNA binding"/>
    <property type="evidence" value="ECO:0007669"/>
    <property type="project" value="UniProtKB-UniRule"/>
</dbReference>
<evidence type="ECO:0000256" key="1">
    <source>
        <dbReference type="ARBA" id="ARBA00023125"/>
    </source>
</evidence>
<keyword evidence="7" id="KW-1185">Reference proteome</keyword>
<dbReference type="OrthoDB" id="9790413at2"/>
<protein>
    <recommendedName>
        <fullName evidence="3">HTH tetR-type domain-containing protein</fullName>
    </recommendedName>
</protein>
<dbReference type="STRING" id="239498.AXK60_16365"/>
<sequence>MTSLEERQENRRRAMLDEGIALLGGAGAGALGVRAVCRATGITERYFYEAFGTRDGFAQAVFDDVSDRAQEALVGAVRGAANPAEMSTAAVAAFVELVIDNPDAGRVLLLAPYREAALSERGLGRMPDFFAVVAGAMPSHVDETTRRLVSIGLVGALTSLFTEYLSGRLDVTREQLVAHCVRLVATAPTRFIG</sequence>
<name>A0A137ZYX1_9ACTN</name>
<dbReference type="InterPro" id="IPR001647">
    <property type="entry name" value="HTH_TetR"/>
</dbReference>